<evidence type="ECO:0000313" key="2">
    <source>
        <dbReference type="EMBL" id="RBM49688.1"/>
    </source>
</evidence>
<proteinExistence type="predicted"/>
<gene>
    <name evidence="2" type="ORF">DLR69_17770</name>
</gene>
<keyword evidence="3" id="KW-1185">Reference proteome</keyword>
<keyword evidence="1" id="KW-0812">Transmembrane</keyword>
<keyword evidence="1" id="KW-1133">Transmembrane helix</keyword>
<feature type="transmembrane region" description="Helical" evidence="1">
    <location>
        <begin position="6"/>
        <end position="23"/>
    </location>
</feature>
<keyword evidence="1" id="KW-0472">Membrane</keyword>
<dbReference type="Proteomes" id="UP000252488">
    <property type="component" value="Unassembled WGS sequence"/>
</dbReference>
<feature type="non-terminal residue" evidence="2">
    <location>
        <position position="29"/>
    </location>
</feature>
<comment type="caution">
    <text evidence="2">The sequence shown here is derived from an EMBL/GenBank/DDBJ whole genome shotgun (WGS) entry which is preliminary data.</text>
</comment>
<dbReference type="EMBL" id="QKKR01000051">
    <property type="protein sequence ID" value="RBM49688.1"/>
    <property type="molecule type" value="Genomic_DNA"/>
</dbReference>
<organism evidence="2 3">
    <name type="scientific">Vibrio paracholerae</name>
    <dbReference type="NCBI Taxonomy" id="650003"/>
    <lineage>
        <taxon>Bacteria</taxon>
        <taxon>Pseudomonadati</taxon>
        <taxon>Pseudomonadota</taxon>
        <taxon>Gammaproteobacteria</taxon>
        <taxon>Vibrionales</taxon>
        <taxon>Vibrionaceae</taxon>
        <taxon>Vibrio</taxon>
    </lineage>
</organism>
<sequence length="29" mass="3574">MQQLLFPNWILFASVFLFLKIFNPTRLYL</sequence>
<accession>A0ABX9FD30</accession>
<evidence type="ECO:0000313" key="3">
    <source>
        <dbReference type="Proteomes" id="UP000252488"/>
    </source>
</evidence>
<evidence type="ECO:0000256" key="1">
    <source>
        <dbReference type="SAM" id="Phobius"/>
    </source>
</evidence>
<name>A0ABX9FD30_9VIBR</name>
<reference evidence="2 3" key="1">
    <citation type="submission" date="2018-06" db="EMBL/GenBank/DDBJ databases">
        <title>Draft genome sequences of nine Vibrio sp. clinical isolates from across the United States representing the closest known relative of Vibrio cholerae.</title>
        <authorList>
            <person name="Islam M.T."/>
            <person name="Liang K."/>
            <person name="Im M.S."/>
            <person name="Winkjer J."/>
            <person name="Busby S."/>
            <person name="Batra D."/>
            <person name="Rowe L."/>
            <person name="Tarr C.L."/>
            <person name="Boucher Y."/>
        </authorList>
    </citation>
    <scope>NUCLEOTIDE SEQUENCE [LARGE SCALE GENOMIC DNA]</scope>
    <source>
        <strain evidence="2 3">2016V-1111</strain>
    </source>
</reference>
<protein>
    <submittedName>
        <fullName evidence="2">Type III secretion system apparatus protein VscT2</fullName>
    </submittedName>
</protein>